<dbReference type="STRING" id="653733.Selin_0206"/>
<dbReference type="HOGENOM" id="CLU_2342192_0_0_0"/>
<feature type="transmembrane region" description="Helical" evidence="1">
    <location>
        <begin position="54"/>
        <end position="73"/>
    </location>
</feature>
<evidence type="ECO:0000313" key="2">
    <source>
        <dbReference type="EMBL" id="ADU64963.1"/>
    </source>
</evidence>
<feature type="transmembrane region" description="Helical" evidence="1">
    <location>
        <begin position="21"/>
        <end position="42"/>
    </location>
</feature>
<reference evidence="2 3" key="1">
    <citation type="submission" date="2010-12" db="EMBL/GenBank/DDBJ databases">
        <title>Complete sequence of Desulfurispirillum indicum S5.</title>
        <authorList>
            <consortium name="US DOE Joint Genome Institute"/>
            <person name="Lucas S."/>
            <person name="Copeland A."/>
            <person name="Lapidus A."/>
            <person name="Cheng J.-F."/>
            <person name="Goodwin L."/>
            <person name="Pitluck S."/>
            <person name="Chertkov O."/>
            <person name="Held B."/>
            <person name="Detter J.C."/>
            <person name="Han C."/>
            <person name="Tapia R."/>
            <person name="Land M."/>
            <person name="Hauser L."/>
            <person name="Kyrpides N."/>
            <person name="Ivanova N."/>
            <person name="Mikhailova N."/>
            <person name="Haggblom M."/>
            <person name="Rauschenbach I."/>
            <person name="Bini E."/>
            <person name="Woyke T."/>
        </authorList>
    </citation>
    <scope>NUCLEOTIDE SEQUENCE [LARGE SCALE GENOMIC DNA]</scope>
    <source>
        <strain evidence="3">ATCC BAA-1389 / DSM 22839 / S5</strain>
    </source>
</reference>
<dbReference type="OrthoDB" id="9940301at2"/>
<proteinExistence type="predicted"/>
<keyword evidence="1" id="KW-1133">Transmembrane helix</keyword>
<dbReference type="Proteomes" id="UP000002572">
    <property type="component" value="Chromosome"/>
</dbReference>
<dbReference type="AlphaFoldDB" id="E6W624"/>
<dbReference type="RefSeq" id="WP_013504852.1">
    <property type="nucleotide sequence ID" value="NC_014836.1"/>
</dbReference>
<protein>
    <submittedName>
        <fullName evidence="2">Uncharacterized protein</fullName>
    </submittedName>
</protein>
<name>E6W624_DESIS</name>
<keyword evidence="1" id="KW-0472">Membrane</keyword>
<sequence length="97" mass="11156">MPNTAEEERIAEQLEAIGVQLGTYTTIYLILAGITAVFALVYSLRQGRTDVGMALFLSLALGLFWPVTLILFVRKVFFHQEIPNKPVYRKPWEKWQK</sequence>
<gene>
    <name evidence="2" type="ordered locus">Selin_0206</name>
</gene>
<keyword evidence="1" id="KW-0812">Transmembrane</keyword>
<evidence type="ECO:0000313" key="3">
    <source>
        <dbReference type="Proteomes" id="UP000002572"/>
    </source>
</evidence>
<accession>E6W624</accession>
<dbReference type="KEGG" id="din:Selin_0206"/>
<dbReference type="EMBL" id="CP002432">
    <property type="protein sequence ID" value="ADU64963.1"/>
    <property type="molecule type" value="Genomic_DNA"/>
</dbReference>
<evidence type="ECO:0000256" key="1">
    <source>
        <dbReference type="SAM" id="Phobius"/>
    </source>
</evidence>
<keyword evidence="3" id="KW-1185">Reference proteome</keyword>
<dbReference type="InParanoid" id="E6W624"/>
<organism evidence="2 3">
    <name type="scientific">Desulfurispirillum indicum (strain ATCC BAA-1389 / DSM 22839 / S5)</name>
    <dbReference type="NCBI Taxonomy" id="653733"/>
    <lineage>
        <taxon>Bacteria</taxon>
        <taxon>Pseudomonadati</taxon>
        <taxon>Chrysiogenota</taxon>
        <taxon>Chrysiogenia</taxon>
        <taxon>Chrysiogenales</taxon>
        <taxon>Chrysiogenaceae</taxon>
        <taxon>Desulfurispirillum</taxon>
    </lineage>
</organism>